<gene>
    <name evidence="4" type="ORF">UPYG_G00110390</name>
</gene>
<feature type="chain" id="PRO_5044873158" evidence="3">
    <location>
        <begin position="41"/>
        <end position="273"/>
    </location>
</feature>
<accession>A0ABD0X2S3</accession>
<organism evidence="4 5">
    <name type="scientific">Umbra pygmaea</name>
    <name type="common">Eastern mudminnow</name>
    <dbReference type="NCBI Taxonomy" id="75934"/>
    <lineage>
        <taxon>Eukaryota</taxon>
        <taxon>Metazoa</taxon>
        <taxon>Chordata</taxon>
        <taxon>Craniata</taxon>
        <taxon>Vertebrata</taxon>
        <taxon>Euteleostomi</taxon>
        <taxon>Actinopterygii</taxon>
        <taxon>Neopterygii</taxon>
        <taxon>Teleostei</taxon>
        <taxon>Protacanthopterygii</taxon>
        <taxon>Esociformes</taxon>
        <taxon>Umbridae</taxon>
        <taxon>Umbra</taxon>
    </lineage>
</organism>
<sequence length="273" mass="30950">MEHRAEVKRRTDGYKINMTSGLTWIFKACLLVCQWRACLCECNYNLYLDEMEATLPKDYLFRVRKWNVSNSGEINKRVEEALRIFSEGTCDEESPAVCWLISDCLPIKKTTLLHSFDLNEVYLVSVKSFKCLVNYTFGNKQECIENIVYSETCPQTATTATTEEAMKPSSSSHATTSNSTNTVLNEMSSIPPRTPPQTTTTIKNASSLTASTTSYSRGEISVLTLFAISLMANVLLLLCVVYLWTQQRHQLRRQSLGSGQTELDEVEAQYLRR</sequence>
<feature type="signal peptide" evidence="3">
    <location>
        <begin position="1"/>
        <end position="40"/>
    </location>
</feature>
<keyword evidence="2" id="KW-0812">Transmembrane</keyword>
<dbReference type="EMBL" id="JAGEUA010000003">
    <property type="protein sequence ID" value="KAL0993603.1"/>
    <property type="molecule type" value="Genomic_DNA"/>
</dbReference>
<comment type="caution">
    <text evidence="4">The sequence shown here is derived from an EMBL/GenBank/DDBJ whole genome shotgun (WGS) entry which is preliminary data.</text>
</comment>
<evidence type="ECO:0000256" key="1">
    <source>
        <dbReference type="SAM" id="MobiDB-lite"/>
    </source>
</evidence>
<name>A0ABD0X2S3_UMBPY</name>
<feature type="transmembrane region" description="Helical" evidence="2">
    <location>
        <begin position="220"/>
        <end position="244"/>
    </location>
</feature>
<dbReference type="Proteomes" id="UP001557470">
    <property type="component" value="Unassembled WGS sequence"/>
</dbReference>
<proteinExistence type="predicted"/>
<feature type="compositionally biased region" description="Low complexity" evidence="1">
    <location>
        <begin position="160"/>
        <end position="182"/>
    </location>
</feature>
<feature type="compositionally biased region" description="Low complexity" evidence="1">
    <location>
        <begin position="196"/>
        <end position="208"/>
    </location>
</feature>
<reference evidence="4 5" key="1">
    <citation type="submission" date="2024-06" db="EMBL/GenBank/DDBJ databases">
        <authorList>
            <person name="Pan Q."/>
            <person name="Wen M."/>
            <person name="Jouanno E."/>
            <person name="Zahm M."/>
            <person name="Klopp C."/>
            <person name="Cabau C."/>
            <person name="Louis A."/>
            <person name="Berthelot C."/>
            <person name="Parey E."/>
            <person name="Roest Crollius H."/>
            <person name="Montfort J."/>
            <person name="Robinson-Rechavi M."/>
            <person name="Bouchez O."/>
            <person name="Lampietro C."/>
            <person name="Lopez Roques C."/>
            <person name="Donnadieu C."/>
            <person name="Postlethwait J."/>
            <person name="Bobe J."/>
            <person name="Verreycken H."/>
            <person name="Guiguen Y."/>
        </authorList>
    </citation>
    <scope>NUCLEOTIDE SEQUENCE [LARGE SCALE GENOMIC DNA]</scope>
    <source>
        <strain evidence="4">Up_M1</strain>
        <tissue evidence="4">Testis</tissue>
    </source>
</reference>
<evidence type="ECO:0000256" key="3">
    <source>
        <dbReference type="SAM" id="SignalP"/>
    </source>
</evidence>
<keyword evidence="3" id="KW-0732">Signal</keyword>
<evidence type="ECO:0000313" key="5">
    <source>
        <dbReference type="Proteomes" id="UP001557470"/>
    </source>
</evidence>
<protein>
    <submittedName>
        <fullName evidence="4">Uncharacterized protein</fullName>
    </submittedName>
</protein>
<feature type="region of interest" description="Disordered" evidence="1">
    <location>
        <begin position="160"/>
        <end position="208"/>
    </location>
</feature>
<dbReference type="AlphaFoldDB" id="A0ABD0X2S3"/>
<keyword evidence="5" id="KW-1185">Reference proteome</keyword>
<keyword evidence="2" id="KW-0472">Membrane</keyword>
<keyword evidence="2" id="KW-1133">Transmembrane helix</keyword>
<evidence type="ECO:0000256" key="2">
    <source>
        <dbReference type="SAM" id="Phobius"/>
    </source>
</evidence>
<evidence type="ECO:0000313" key="4">
    <source>
        <dbReference type="EMBL" id="KAL0993603.1"/>
    </source>
</evidence>